<dbReference type="InterPro" id="IPR010911">
    <property type="entry name" value="Rab_BD"/>
</dbReference>
<accession>A0A7J7JEA4</accession>
<dbReference type="InterPro" id="IPR035892">
    <property type="entry name" value="C2_domain_sf"/>
</dbReference>
<dbReference type="InterPro" id="IPR017455">
    <property type="entry name" value="Znf_FYVE-rel"/>
</dbReference>
<sequence length="666" mass="75002">MRVIKLLSLVMTDFSRNQLTSATKLKSNQVDRWVIPNDRQLSLRARLGTGWSVRTNISSSPSATGTQYTPLSPEELHHIRSVVHRASCMENQEQQRISVLVNQYQCLESSCKRNNSKESCYVCSTKFPALNWKSRSCHNCKREVCLNCVIEIRKMKKNKLIICNLCNERRELWKKSSAWYFGDIPFRIENTSSPFSSQTGPIPDPPPSSQPLDIPGHEPSSDADGSYQGQQRDIKIVRCKPDSAEHDSDSDTDAESVGSTGTASYSGSLRRFKRVEADTVSSDSQPIKDKSVDSFAAPTNEESATESLQDLRLMSFQPEGSSGRSSPALNKRRGVVSFHPDTVSQKSDGFEMTVRSNPFNEGIPRCVSIPNADLKDIEYYEEVDTDSPYGSLIFTLFYQEVEELLEIEVLGAQHLPDIGSACNPYVSINLAPSIGNSRTQRTHAETNTFTPKWKQKISYFALPVDELLFKSLVFTVLSERMLGSDDVIAGYRMELRQLQSYELTHFHVYMEQSATLATDEVAGEDNGKIQLSIQYDSTSTLLYIKVVRCAALHIPGIGRVADPYVKLYLLPDSSKSSKKKTLVKKNTLNPEFHEEFVYKVPLDTLLSMSLEISVWDHNMTRNAFLGGVYLSSSSTVASEKMQWSLISEQPNKWHNSWHCLRDILNK</sequence>
<evidence type="ECO:0000313" key="9">
    <source>
        <dbReference type="EMBL" id="KAF6024642.1"/>
    </source>
</evidence>
<keyword evidence="1" id="KW-0479">Metal-binding</keyword>
<dbReference type="Gene3D" id="2.60.40.150">
    <property type="entry name" value="C2 domain"/>
    <property type="match status" value="2"/>
</dbReference>
<dbReference type="Gene3D" id="3.30.40.10">
    <property type="entry name" value="Zinc/RING finger domain, C3HC4 (zinc finger)"/>
    <property type="match status" value="1"/>
</dbReference>
<dbReference type="AlphaFoldDB" id="A0A7J7JEA4"/>
<dbReference type="SUPFAM" id="SSF49562">
    <property type="entry name" value="C2 domain (Calcium/lipid-binding domain, CaLB)"/>
    <property type="match status" value="2"/>
</dbReference>
<dbReference type="PANTHER" id="PTHR45729">
    <property type="entry name" value="RABPHILIN, ISOFORM A"/>
    <property type="match status" value="1"/>
</dbReference>
<proteinExistence type="predicted"/>
<feature type="domain" description="C2" evidence="6">
    <location>
        <begin position="388"/>
        <end position="508"/>
    </location>
</feature>
<dbReference type="OrthoDB" id="270970at2759"/>
<dbReference type="GO" id="GO:0008270">
    <property type="term" value="F:zinc ion binding"/>
    <property type="evidence" value="ECO:0007669"/>
    <property type="project" value="UniProtKB-KW"/>
</dbReference>
<feature type="domain" description="C2" evidence="6">
    <location>
        <begin position="525"/>
        <end position="645"/>
    </location>
</feature>
<feature type="region of interest" description="Disordered" evidence="5">
    <location>
        <begin position="192"/>
        <end position="310"/>
    </location>
</feature>
<comment type="caution">
    <text evidence="9">The sequence shown here is derived from an EMBL/GenBank/DDBJ whole genome shotgun (WGS) entry which is preliminary data.</text>
</comment>
<dbReference type="Proteomes" id="UP000593567">
    <property type="component" value="Unassembled WGS sequence"/>
</dbReference>
<keyword evidence="10" id="KW-1185">Reference proteome</keyword>
<dbReference type="PRINTS" id="PR00360">
    <property type="entry name" value="C2DOMAIN"/>
</dbReference>
<dbReference type="InterPro" id="IPR043566">
    <property type="entry name" value="Rabphilin/DOC2/Noc2"/>
</dbReference>
<gene>
    <name evidence="9" type="ORF">EB796_017086</name>
</gene>
<protein>
    <submittedName>
        <fullName evidence="9">Rph</fullName>
    </submittedName>
</protein>
<dbReference type="Pfam" id="PF00168">
    <property type="entry name" value="C2"/>
    <property type="match status" value="2"/>
</dbReference>
<evidence type="ECO:0000259" key="6">
    <source>
        <dbReference type="PROSITE" id="PS50004"/>
    </source>
</evidence>
<dbReference type="Pfam" id="PF02318">
    <property type="entry name" value="FYVE_2"/>
    <property type="match status" value="1"/>
</dbReference>
<dbReference type="GO" id="GO:0031267">
    <property type="term" value="F:small GTPase binding"/>
    <property type="evidence" value="ECO:0007669"/>
    <property type="project" value="InterPro"/>
</dbReference>
<evidence type="ECO:0000259" key="8">
    <source>
        <dbReference type="PROSITE" id="PS50916"/>
    </source>
</evidence>
<dbReference type="SUPFAM" id="SSF57903">
    <property type="entry name" value="FYVE/PHD zinc finger"/>
    <property type="match status" value="1"/>
</dbReference>
<dbReference type="PROSITE" id="PS50916">
    <property type="entry name" value="RABBD"/>
    <property type="match status" value="1"/>
</dbReference>
<dbReference type="EMBL" id="VXIV02002554">
    <property type="protein sequence ID" value="KAF6024642.1"/>
    <property type="molecule type" value="Genomic_DNA"/>
</dbReference>
<evidence type="ECO:0000256" key="3">
    <source>
        <dbReference type="ARBA" id="ARBA00022833"/>
    </source>
</evidence>
<feature type="compositionally biased region" description="Polar residues" evidence="5">
    <location>
        <begin position="257"/>
        <end position="267"/>
    </location>
</feature>
<organism evidence="9 10">
    <name type="scientific">Bugula neritina</name>
    <name type="common">Brown bryozoan</name>
    <name type="synonym">Sertularia neritina</name>
    <dbReference type="NCBI Taxonomy" id="10212"/>
    <lineage>
        <taxon>Eukaryota</taxon>
        <taxon>Metazoa</taxon>
        <taxon>Spiralia</taxon>
        <taxon>Lophotrochozoa</taxon>
        <taxon>Bryozoa</taxon>
        <taxon>Gymnolaemata</taxon>
        <taxon>Cheilostomatida</taxon>
        <taxon>Flustrina</taxon>
        <taxon>Buguloidea</taxon>
        <taxon>Bugulidae</taxon>
        <taxon>Bugula</taxon>
    </lineage>
</organism>
<keyword evidence="2 4" id="KW-0863">Zinc-finger</keyword>
<dbReference type="InterPro" id="IPR000008">
    <property type="entry name" value="C2_dom"/>
</dbReference>
<dbReference type="PANTHER" id="PTHR45729:SF6">
    <property type="entry name" value="RABPHILIN, ISOFORM A"/>
    <property type="match status" value="1"/>
</dbReference>
<evidence type="ECO:0000256" key="2">
    <source>
        <dbReference type="ARBA" id="ARBA00022771"/>
    </source>
</evidence>
<feature type="compositionally biased region" description="Basic and acidic residues" evidence="5">
    <location>
        <begin position="232"/>
        <end position="249"/>
    </location>
</feature>
<evidence type="ECO:0000259" key="7">
    <source>
        <dbReference type="PROSITE" id="PS50178"/>
    </source>
</evidence>
<dbReference type="PROSITE" id="PS50178">
    <property type="entry name" value="ZF_FYVE"/>
    <property type="match status" value="1"/>
</dbReference>
<dbReference type="SMART" id="SM00239">
    <property type="entry name" value="C2"/>
    <property type="match status" value="2"/>
</dbReference>
<feature type="domain" description="RabBD" evidence="8">
    <location>
        <begin position="65"/>
        <end position="183"/>
    </location>
</feature>
<evidence type="ECO:0000256" key="1">
    <source>
        <dbReference type="ARBA" id="ARBA00022723"/>
    </source>
</evidence>
<dbReference type="InterPro" id="IPR013083">
    <property type="entry name" value="Znf_RING/FYVE/PHD"/>
</dbReference>
<evidence type="ECO:0000256" key="5">
    <source>
        <dbReference type="SAM" id="MobiDB-lite"/>
    </source>
</evidence>
<feature type="domain" description="FYVE-type" evidence="7">
    <location>
        <begin position="114"/>
        <end position="171"/>
    </location>
</feature>
<dbReference type="GO" id="GO:0006886">
    <property type="term" value="P:intracellular protein transport"/>
    <property type="evidence" value="ECO:0007669"/>
    <property type="project" value="InterPro"/>
</dbReference>
<reference evidence="9" key="1">
    <citation type="submission" date="2020-06" db="EMBL/GenBank/DDBJ databases">
        <title>Draft genome of Bugula neritina, a colonial animal packing powerful symbionts and potential medicines.</title>
        <authorList>
            <person name="Rayko M."/>
        </authorList>
    </citation>
    <scope>NUCLEOTIDE SEQUENCE [LARGE SCALE GENOMIC DNA]</scope>
    <source>
        <strain evidence="9">Kwan_BN1</strain>
    </source>
</reference>
<name>A0A7J7JEA4_BUGNE</name>
<dbReference type="InterPro" id="IPR011011">
    <property type="entry name" value="Znf_FYVE_PHD"/>
</dbReference>
<evidence type="ECO:0000256" key="4">
    <source>
        <dbReference type="PROSITE-ProRule" id="PRU00091"/>
    </source>
</evidence>
<evidence type="ECO:0000313" key="10">
    <source>
        <dbReference type="Proteomes" id="UP000593567"/>
    </source>
</evidence>
<keyword evidence="3" id="KW-0862">Zinc</keyword>
<dbReference type="InterPro" id="IPR041282">
    <property type="entry name" value="FYVE_2"/>
</dbReference>
<dbReference type="PROSITE" id="PS50004">
    <property type="entry name" value="C2"/>
    <property type="match status" value="2"/>
</dbReference>
<dbReference type="GO" id="GO:0006887">
    <property type="term" value="P:exocytosis"/>
    <property type="evidence" value="ECO:0007669"/>
    <property type="project" value="TreeGrafter"/>
</dbReference>